<dbReference type="Proteomes" id="UP001322138">
    <property type="component" value="Unassembled WGS sequence"/>
</dbReference>
<dbReference type="SUPFAM" id="SSF51395">
    <property type="entry name" value="FMN-linked oxidoreductases"/>
    <property type="match status" value="1"/>
</dbReference>
<reference evidence="6 7" key="1">
    <citation type="journal article" date="2023" name="bioRxiv">
        <title>High-quality genome assemblies of four members of thePodospora anserinaspecies complex.</title>
        <authorList>
            <person name="Ament-Velasquez S.L."/>
            <person name="Vogan A.A."/>
            <person name="Wallerman O."/>
            <person name="Hartmann F."/>
            <person name="Gautier V."/>
            <person name="Silar P."/>
            <person name="Giraud T."/>
            <person name="Johannesson H."/>
        </authorList>
    </citation>
    <scope>NUCLEOTIDE SEQUENCE [LARGE SCALE GENOMIC DNA]</scope>
    <source>
        <strain evidence="6 7">CBS 112042</strain>
    </source>
</reference>
<evidence type="ECO:0000313" key="6">
    <source>
        <dbReference type="EMBL" id="KAK4641471.1"/>
    </source>
</evidence>
<proteinExistence type="inferred from homology"/>
<dbReference type="CDD" id="cd04733">
    <property type="entry name" value="OYE_like_2_FMN"/>
    <property type="match status" value="1"/>
</dbReference>
<evidence type="ECO:0000256" key="1">
    <source>
        <dbReference type="ARBA" id="ARBA00005979"/>
    </source>
</evidence>
<dbReference type="EMBL" id="JAFFGZ010000007">
    <property type="protein sequence ID" value="KAK4641471.1"/>
    <property type="molecule type" value="Genomic_DNA"/>
</dbReference>
<evidence type="ECO:0000256" key="3">
    <source>
        <dbReference type="ARBA" id="ARBA00022643"/>
    </source>
</evidence>
<protein>
    <recommendedName>
        <fullName evidence="5">NADH:flavin oxidoreductase/NADH oxidase N-terminal domain-containing protein</fullName>
    </recommendedName>
</protein>
<evidence type="ECO:0000256" key="2">
    <source>
        <dbReference type="ARBA" id="ARBA00022630"/>
    </source>
</evidence>
<sequence>MPCLASCKAPHGRAMCGGNKSLGFVNCPSSPPQLLETSKSSDSGRLAVNMTATGPSPVITDPSPLGSPLPFEFSGRTAPNRFLKSAATEKVATYDPNDRLSSGIPNDELFRLYGTWASGGFGTIVTGNILIDPDHLEGPGNMIIPVDAPLDGPRFEGFRRLGSVGRQHGSLFIGQINHPGRQCVYALQPNPISASDVQLLVDMFGATFGKPRAATIEEIQSIVAAFVHAAVYLDKAGWDGVQLHGAHGYLIAQFLSLTTNLRTDAYGGSLANRARIITEIAAGIREQCRKGFILAIKINSVEFQADGFTVEEASELCEILEKAGFDFVELSGGTYEEMALAHRRESTKAREAFFLDFAEKIAPRLNKTKVYVTGGFRTAKGMADALQSVDGVGMVRAVCNNPNLPAEILEGKKTAAPVIAGGVYFDDFLLTGGLGGLQMRLMGHSLPVLNVEDDAEVEEFKKALESNLKGLVKGGLFENMDLGFLGARGPDVERRVRDIQVSRATLC</sequence>
<dbReference type="RefSeq" id="XP_062730447.1">
    <property type="nucleotide sequence ID" value="XM_062879399.1"/>
</dbReference>
<comment type="caution">
    <text evidence="6">The sequence shown here is derived from an EMBL/GenBank/DDBJ whole genome shotgun (WGS) entry which is preliminary data.</text>
</comment>
<keyword evidence="4" id="KW-0560">Oxidoreductase</keyword>
<evidence type="ECO:0000256" key="4">
    <source>
        <dbReference type="ARBA" id="ARBA00023002"/>
    </source>
</evidence>
<accession>A0ABR0FBW7</accession>
<dbReference type="PANTHER" id="PTHR43656">
    <property type="entry name" value="BINDING OXIDOREDUCTASE, PUTATIVE (AFU_ORTHOLOGUE AFUA_2G08260)-RELATED"/>
    <property type="match status" value="1"/>
</dbReference>
<gene>
    <name evidence="6" type="ORF">QC761_501620</name>
</gene>
<dbReference type="InterPro" id="IPR001155">
    <property type="entry name" value="OxRdtase_FMN_N"/>
</dbReference>
<organism evidence="6 7">
    <name type="scientific">Podospora bellae-mahoneyi</name>
    <dbReference type="NCBI Taxonomy" id="2093777"/>
    <lineage>
        <taxon>Eukaryota</taxon>
        <taxon>Fungi</taxon>
        <taxon>Dikarya</taxon>
        <taxon>Ascomycota</taxon>
        <taxon>Pezizomycotina</taxon>
        <taxon>Sordariomycetes</taxon>
        <taxon>Sordariomycetidae</taxon>
        <taxon>Sordariales</taxon>
        <taxon>Podosporaceae</taxon>
        <taxon>Podospora</taxon>
    </lineage>
</organism>
<keyword evidence="2" id="KW-0285">Flavoprotein</keyword>
<keyword evidence="7" id="KW-1185">Reference proteome</keyword>
<evidence type="ECO:0000313" key="7">
    <source>
        <dbReference type="Proteomes" id="UP001322138"/>
    </source>
</evidence>
<dbReference type="GeneID" id="87898881"/>
<keyword evidence="3" id="KW-0288">FMN</keyword>
<comment type="similarity">
    <text evidence="1">Belongs to the NADH:flavin oxidoreductase/NADH oxidase family.</text>
</comment>
<dbReference type="PANTHER" id="PTHR43656:SF5">
    <property type="entry name" value="NADH:FLAVIN OXIDOREDUCTASE_NADH OXIDASE N-TERMINAL DOMAIN-CONTAINING PROTEIN"/>
    <property type="match status" value="1"/>
</dbReference>
<dbReference type="Gene3D" id="3.20.20.70">
    <property type="entry name" value="Aldolase class I"/>
    <property type="match status" value="1"/>
</dbReference>
<feature type="domain" description="NADH:flavin oxidoreductase/NADH oxidase N-terminal" evidence="5">
    <location>
        <begin position="70"/>
        <end position="412"/>
    </location>
</feature>
<dbReference type="Pfam" id="PF00724">
    <property type="entry name" value="Oxidored_FMN"/>
    <property type="match status" value="1"/>
</dbReference>
<dbReference type="InterPro" id="IPR051799">
    <property type="entry name" value="NADH_flavin_oxidoreductase"/>
</dbReference>
<dbReference type="InterPro" id="IPR013785">
    <property type="entry name" value="Aldolase_TIM"/>
</dbReference>
<evidence type="ECO:0000259" key="5">
    <source>
        <dbReference type="Pfam" id="PF00724"/>
    </source>
</evidence>
<name>A0ABR0FBW7_9PEZI</name>